<dbReference type="EMBL" id="HBIM01014192">
    <property type="protein sequence ID" value="CAE0414179.1"/>
    <property type="molecule type" value="Transcribed_RNA"/>
</dbReference>
<accession>A0A7S3P5E6</accession>
<proteinExistence type="predicted"/>
<organism evidence="1">
    <name type="scientific">Amphora coffeiformis</name>
    <dbReference type="NCBI Taxonomy" id="265554"/>
    <lineage>
        <taxon>Eukaryota</taxon>
        <taxon>Sar</taxon>
        <taxon>Stramenopiles</taxon>
        <taxon>Ochrophyta</taxon>
        <taxon>Bacillariophyta</taxon>
        <taxon>Bacillariophyceae</taxon>
        <taxon>Bacillariophycidae</taxon>
        <taxon>Thalassiophysales</taxon>
        <taxon>Catenulaceae</taxon>
        <taxon>Amphora</taxon>
    </lineage>
</organism>
<gene>
    <name evidence="1" type="ORF">ACOF00016_LOCUS11422</name>
</gene>
<name>A0A7S3P5E6_9STRA</name>
<evidence type="ECO:0000313" key="1">
    <source>
        <dbReference type="EMBL" id="CAE0414179.1"/>
    </source>
</evidence>
<protein>
    <submittedName>
        <fullName evidence="1">Uncharacterized protein</fullName>
    </submittedName>
</protein>
<dbReference type="AlphaFoldDB" id="A0A7S3P5E6"/>
<sequence length="107" mass="12585">MKELSDLEDESEEADDFMESWQMRRQVSVKRFTKLVSASLQANNLPGIEYQPKDLSRVITPSPPEKFVFEPGTLTLEFEEYFLWDAEEGAETESIKRIYFCKRSKEH</sequence>
<reference evidence="1" key="1">
    <citation type="submission" date="2021-01" db="EMBL/GenBank/DDBJ databases">
        <authorList>
            <person name="Corre E."/>
            <person name="Pelletier E."/>
            <person name="Niang G."/>
            <person name="Scheremetjew M."/>
            <person name="Finn R."/>
            <person name="Kale V."/>
            <person name="Holt S."/>
            <person name="Cochrane G."/>
            <person name="Meng A."/>
            <person name="Brown T."/>
            <person name="Cohen L."/>
        </authorList>
    </citation>
    <scope>NUCLEOTIDE SEQUENCE</scope>
    <source>
        <strain evidence="1">CCMP127</strain>
    </source>
</reference>